<dbReference type="RefSeq" id="WP_136793028.1">
    <property type="nucleotide sequence ID" value="NZ_SWAU01000123.1"/>
</dbReference>
<evidence type="ECO:0000256" key="1">
    <source>
        <dbReference type="ARBA" id="ARBA00004141"/>
    </source>
</evidence>
<feature type="transmembrane region" description="Helical" evidence="6">
    <location>
        <begin position="318"/>
        <end position="341"/>
    </location>
</feature>
<evidence type="ECO:0000313" key="8">
    <source>
        <dbReference type="Proteomes" id="UP000306340"/>
    </source>
</evidence>
<keyword evidence="5 6" id="KW-0472">Membrane</keyword>
<gene>
    <name evidence="7" type="ORF">FAZ78_13310</name>
</gene>
<accession>A0A4U0Z3Q5</accession>
<feature type="transmembrane region" description="Helical" evidence="6">
    <location>
        <begin position="213"/>
        <end position="239"/>
    </location>
</feature>
<comment type="caution">
    <text evidence="7">The sequence shown here is derived from an EMBL/GenBank/DDBJ whole genome shotgun (WGS) entry which is preliminary data.</text>
</comment>
<dbReference type="Gene3D" id="1.20.1250.20">
    <property type="entry name" value="MFS general substrate transporter like domains"/>
    <property type="match status" value="1"/>
</dbReference>
<evidence type="ECO:0000313" key="7">
    <source>
        <dbReference type="EMBL" id="TKA96093.1"/>
    </source>
</evidence>
<dbReference type="Proteomes" id="UP000306340">
    <property type="component" value="Unassembled WGS sequence"/>
</dbReference>
<feature type="transmembrane region" description="Helical" evidence="6">
    <location>
        <begin position="277"/>
        <end position="298"/>
    </location>
</feature>
<dbReference type="EMBL" id="SWAU01000123">
    <property type="protein sequence ID" value="TKA96093.1"/>
    <property type="molecule type" value="Genomic_DNA"/>
</dbReference>
<keyword evidence="3 6" id="KW-0812">Transmembrane</keyword>
<dbReference type="AlphaFoldDB" id="A0A4U0Z3Q5"/>
<name>A0A4U0Z3Q5_9RHOB</name>
<dbReference type="PANTHER" id="PTHR42718">
    <property type="entry name" value="MAJOR FACILITATOR SUPERFAMILY MULTIDRUG TRANSPORTER MFSC"/>
    <property type="match status" value="1"/>
</dbReference>
<feature type="transmembrane region" description="Helical" evidence="6">
    <location>
        <begin position="152"/>
        <end position="175"/>
    </location>
</feature>
<comment type="subcellular location">
    <subcellularLocation>
        <location evidence="1">Membrane</location>
        <topology evidence="1">Multi-pass membrane protein</topology>
    </subcellularLocation>
</comment>
<keyword evidence="4 6" id="KW-1133">Transmembrane helix</keyword>
<feature type="transmembrane region" description="Helical" evidence="6">
    <location>
        <begin position="94"/>
        <end position="112"/>
    </location>
</feature>
<feature type="transmembrane region" description="Helical" evidence="6">
    <location>
        <begin position="245"/>
        <end position="265"/>
    </location>
</feature>
<dbReference type="InterPro" id="IPR036259">
    <property type="entry name" value="MFS_trans_sf"/>
</dbReference>
<protein>
    <submittedName>
        <fullName evidence="7">MFS transporter</fullName>
    </submittedName>
</protein>
<dbReference type="SUPFAM" id="SSF103473">
    <property type="entry name" value="MFS general substrate transporter"/>
    <property type="match status" value="1"/>
</dbReference>
<feature type="transmembrane region" description="Helical" evidence="6">
    <location>
        <begin position="410"/>
        <end position="436"/>
    </location>
</feature>
<evidence type="ECO:0000256" key="4">
    <source>
        <dbReference type="ARBA" id="ARBA00022989"/>
    </source>
</evidence>
<dbReference type="GO" id="GO:0016020">
    <property type="term" value="C:membrane"/>
    <property type="evidence" value="ECO:0007669"/>
    <property type="project" value="UniProtKB-SubCell"/>
</dbReference>
<evidence type="ECO:0000256" key="6">
    <source>
        <dbReference type="SAM" id="Phobius"/>
    </source>
</evidence>
<feature type="transmembrane region" description="Helical" evidence="6">
    <location>
        <begin position="118"/>
        <end position="140"/>
    </location>
</feature>
<dbReference type="PANTHER" id="PTHR42718:SF9">
    <property type="entry name" value="MAJOR FACILITATOR SUPERFAMILY MULTIDRUG TRANSPORTER MFSC"/>
    <property type="match status" value="1"/>
</dbReference>
<feature type="transmembrane region" description="Helical" evidence="6">
    <location>
        <begin position="348"/>
        <end position="365"/>
    </location>
</feature>
<organism evidence="7 8">
    <name type="scientific">Cereibacter changlensis</name>
    <dbReference type="NCBI Taxonomy" id="402884"/>
    <lineage>
        <taxon>Bacteria</taxon>
        <taxon>Pseudomonadati</taxon>
        <taxon>Pseudomonadota</taxon>
        <taxon>Alphaproteobacteria</taxon>
        <taxon>Rhodobacterales</taxon>
        <taxon>Paracoccaceae</taxon>
        <taxon>Cereibacter</taxon>
    </lineage>
</organism>
<evidence type="ECO:0000256" key="3">
    <source>
        <dbReference type="ARBA" id="ARBA00022692"/>
    </source>
</evidence>
<sequence length="550" mass="58423">MTDTTSTDPVTPPAPPPPLPLRQSWPYFVAAVVIGLSQGLGQGFVSANIPQFAGDLGVSVTDASWLMAAYMIPRASLPLMLVKIRTQFGLRRFAEVGIVIYALVAFASLWITDLRSAVVVQFLSGVASAPLSTLGFLYMLEPLSPENKMRIGMPMVMAVLMGAPNLARVISPGLIGDGGLWGVHMATLGLALLSIALVYLLPLRPVPHQKVIVPTDFLTFALMAFGFGGLTVAAIMGPIHWWTDAGWIGLLMAGSVAALAAALVVELARETPLVDFRWLASPAMLHLAVTLFLFRLILSEQSTGAPRMFQALGLAPSQMTGLFAVIVLAGIMGALACVAWIKPDRAPQFHFVALALIAAGAFLDSQSTVDTRPAQMFVSQALIGFAAILFLPPSLILGLMAALQKGPNYILSFIIVFLTTQSLGGVIGSAIFTTLINHRQTFHLQTLTEQMAATDPVVVASIASRAAGLASQITDAAVLRSQAVAQMMQEASVQAYVMAYNDAYFLIFLTALGAMALLLLHVFRDRLARWLAPAAPAGAEPEPPVQEAAK</sequence>
<keyword evidence="2" id="KW-0813">Transport</keyword>
<proteinExistence type="predicted"/>
<evidence type="ECO:0000256" key="2">
    <source>
        <dbReference type="ARBA" id="ARBA00022448"/>
    </source>
</evidence>
<evidence type="ECO:0000256" key="5">
    <source>
        <dbReference type="ARBA" id="ARBA00023136"/>
    </source>
</evidence>
<reference evidence="7 8" key="1">
    <citation type="submission" date="2019-04" db="EMBL/GenBank/DDBJ databases">
        <title>Crypto-aerobic microbial life in anoxic (sulfidic) marine sediments.</title>
        <authorList>
            <person name="Bhattacharya S."/>
            <person name="Roy C."/>
            <person name="Mondal N."/>
            <person name="Sarkar J."/>
            <person name="Mandal S."/>
            <person name="Rameez M.J."/>
            <person name="Ghosh W."/>
        </authorList>
    </citation>
    <scope>NUCLEOTIDE SEQUENCE [LARGE SCALE GENOMIC DNA]</scope>
    <source>
        <strain evidence="7 8">SBBC</strain>
    </source>
</reference>
<feature type="transmembrane region" description="Helical" evidence="6">
    <location>
        <begin position="503"/>
        <end position="523"/>
    </location>
</feature>
<feature type="transmembrane region" description="Helical" evidence="6">
    <location>
        <begin position="181"/>
        <end position="201"/>
    </location>
</feature>
<feature type="transmembrane region" description="Helical" evidence="6">
    <location>
        <begin position="377"/>
        <end position="403"/>
    </location>
</feature>